<dbReference type="InParanoid" id="A0A0G4EUY5"/>
<dbReference type="Pfam" id="PF05351">
    <property type="entry name" value="GMP_PDE_delta"/>
    <property type="match status" value="1"/>
</dbReference>
<evidence type="ECO:0000259" key="6">
    <source>
        <dbReference type="Pfam" id="PF05351"/>
    </source>
</evidence>
<dbReference type="FunFam" id="2.70.50.40:FF:000003">
    <property type="entry name" value="UNC119 homologue, putative"/>
    <property type="match status" value="1"/>
</dbReference>
<evidence type="ECO:0000256" key="3">
    <source>
        <dbReference type="ARBA" id="ARBA00022927"/>
    </source>
</evidence>
<dbReference type="SUPFAM" id="SSF81296">
    <property type="entry name" value="E set domains"/>
    <property type="match status" value="1"/>
</dbReference>
<dbReference type="InterPro" id="IPR014756">
    <property type="entry name" value="Ig_E-set"/>
</dbReference>
<dbReference type="PANTHER" id="PTHR12951:SF1">
    <property type="entry name" value="PROTEIN UNC-119 HOMOLOG"/>
    <property type="match status" value="1"/>
</dbReference>
<feature type="domain" description="GMP phosphodiesterase delta subunit" evidence="6">
    <location>
        <begin position="70"/>
        <end position="226"/>
    </location>
</feature>
<evidence type="ECO:0000256" key="4">
    <source>
        <dbReference type="ARBA" id="ARBA00023121"/>
    </source>
</evidence>
<dbReference type="InterPro" id="IPR008015">
    <property type="entry name" value="PDED_dom"/>
</dbReference>
<dbReference type="EMBL" id="CDMY01000311">
    <property type="protein sequence ID" value="CEM01846.1"/>
    <property type="molecule type" value="Genomic_DNA"/>
</dbReference>
<dbReference type="AlphaFoldDB" id="A0A0G4EUY5"/>
<reference evidence="7 8" key="1">
    <citation type="submission" date="2014-11" db="EMBL/GenBank/DDBJ databases">
        <authorList>
            <person name="Zhu J."/>
            <person name="Qi W."/>
            <person name="Song R."/>
        </authorList>
    </citation>
    <scope>NUCLEOTIDE SEQUENCE [LARGE SCALE GENOMIC DNA]</scope>
</reference>
<evidence type="ECO:0000256" key="2">
    <source>
        <dbReference type="ARBA" id="ARBA00022448"/>
    </source>
</evidence>
<dbReference type="GO" id="GO:0042953">
    <property type="term" value="P:lipoprotein transport"/>
    <property type="evidence" value="ECO:0007669"/>
    <property type="project" value="TreeGrafter"/>
</dbReference>
<name>A0A0G4EUY5_VITBC</name>
<evidence type="ECO:0000313" key="8">
    <source>
        <dbReference type="Proteomes" id="UP000041254"/>
    </source>
</evidence>
<dbReference type="OMA" id="CLVMHNK"/>
<dbReference type="Proteomes" id="UP000041254">
    <property type="component" value="Unassembled WGS sequence"/>
</dbReference>
<sequence length="227" mass="25379">MSGTTHTPAAAEDESDAVPSESSIGHVSVGGVSVGAREPSQIHPDHTQITPAYVCALNGPTQDFLCPVTANVYNIEFVAFKVRDCDTNQEIFSIAKPPAEESGSTSTEADASTEPVRSIRYKFPADFLGKRNIGTTLHFTVGSEAITNFQLMERHYFRNTLLKSFDFTLPFCIPHTVNEWEAMYELPELSEALRNDIIAHPYETKSDSFYFVEDRLIMHNKAEYKYQ</sequence>
<comment type="similarity">
    <text evidence="1">Belongs to the PDE6D/unc-119 family.</text>
</comment>
<dbReference type="GO" id="GO:0060271">
    <property type="term" value="P:cilium assembly"/>
    <property type="evidence" value="ECO:0007669"/>
    <property type="project" value="TreeGrafter"/>
</dbReference>
<dbReference type="STRING" id="1169540.A0A0G4EUY5"/>
<gene>
    <name evidence="7" type="ORF">Vbra_13312</name>
</gene>
<keyword evidence="4" id="KW-0446">Lipid-binding</keyword>
<dbReference type="Gene3D" id="2.70.50.40">
    <property type="entry name" value="GMP phosphodiesterase, delta subunit"/>
    <property type="match status" value="1"/>
</dbReference>
<dbReference type="InterPro" id="IPR051519">
    <property type="entry name" value="PDE6D_unc-119_myristoyl-bd"/>
</dbReference>
<dbReference type="GO" id="GO:0008289">
    <property type="term" value="F:lipid binding"/>
    <property type="evidence" value="ECO:0007669"/>
    <property type="project" value="UniProtKB-KW"/>
</dbReference>
<dbReference type="InterPro" id="IPR037036">
    <property type="entry name" value="PDED_dom_sf"/>
</dbReference>
<evidence type="ECO:0000256" key="1">
    <source>
        <dbReference type="ARBA" id="ARBA00008102"/>
    </source>
</evidence>
<dbReference type="GO" id="GO:0005929">
    <property type="term" value="C:cilium"/>
    <property type="evidence" value="ECO:0007669"/>
    <property type="project" value="TreeGrafter"/>
</dbReference>
<dbReference type="OrthoDB" id="10248777at2759"/>
<dbReference type="VEuPathDB" id="CryptoDB:Vbra_13312"/>
<keyword evidence="2" id="KW-0813">Transport</keyword>
<feature type="region of interest" description="Disordered" evidence="5">
    <location>
        <begin position="1"/>
        <end position="28"/>
    </location>
</feature>
<keyword evidence="3" id="KW-0653">Protein transport</keyword>
<keyword evidence="8" id="KW-1185">Reference proteome</keyword>
<organism evidence="7 8">
    <name type="scientific">Vitrella brassicaformis (strain CCMP3155)</name>
    <dbReference type="NCBI Taxonomy" id="1169540"/>
    <lineage>
        <taxon>Eukaryota</taxon>
        <taxon>Sar</taxon>
        <taxon>Alveolata</taxon>
        <taxon>Colpodellida</taxon>
        <taxon>Vitrellaceae</taxon>
        <taxon>Vitrella</taxon>
    </lineage>
</organism>
<accession>A0A0G4EUY5</accession>
<dbReference type="PANTHER" id="PTHR12951">
    <property type="entry name" value="RETINAL PROTEIN 4"/>
    <property type="match status" value="1"/>
</dbReference>
<evidence type="ECO:0000256" key="5">
    <source>
        <dbReference type="SAM" id="MobiDB-lite"/>
    </source>
</evidence>
<evidence type="ECO:0000313" key="7">
    <source>
        <dbReference type="EMBL" id="CEM01846.1"/>
    </source>
</evidence>
<protein>
    <recommendedName>
        <fullName evidence="6">GMP phosphodiesterase delta subunit domain-containing protein</fullName>
    </recommendedName>
</protein>
<proteinExistence type="inferred from homology"/>